<feature type="non-terminal residue" evidence="2">
    <location>
        <position position="71"/>
    </location>
</feature>
<feature type="non-terminal residue" evidence="2">
    <location>
        <position position="1"/>
    </location>
</feature>
<evidence type="ECO:0008006" key="4">
    <source>
        <dbReference type="Google" id="ProtNLM"/>
    </source>
</evidence>
<feature type="region of interest" description="Disordered" evidence="1">
    <location>
        <begin position="1"/>
        <end position="71"/>
    </location>
</feature>
<gene>
    <name evidence="2" type="ORF">P7K49_005980</name>
</gene>
<name>A0ABQ9W144_SAGOE</name>
<evidence type="ECO:0000313" key="2">
    <source>
        <dbReference type="EMBL" id="KAK2115354.1"/>
    </source>
</evidence>
<organism evidence="2 3">
    <name type="scientific">Saguinus oedipus</name>
    <name type="common">Cotton-top tamarin</name>
    <name type="synonym">Oedipomidas oedipus</name>
    <dbReference type="NCBI Taxonomy" id="9490"/>
    <lineage>
        <taxon>Eukaryota</taxon>
        <taxon>Metazoa</taxon>
        <taxon>Chordata</taxon>
        <taxon>Craniata</taxon>
        <taxon>Vertebrata</taxon>
        <taxon>Euteleostomi</taxon>
        <taxon>Mammalia</taxon>
        <taxon>Eutheria</taxon>
        <taxon>Euarchontoglires</taxon>
        <taxon>Primates</taxon>
        <taxon>Haplorrhini</taxon>
        <taxon>Platyrrhini</taxon>
        <taxon>Cebidae</taxon>
        <taxon>Callitrichinae</taxon>
        <taxon>Saguinus</taxon>
    </lineage>
</organism>
<dbReference type="EMBL" id="JASSZA010000003">
    <property type="protein sequence ID" value="KAK2115354.1"/>
    <property type="molecule type" value="Genomic_DNA"/>
</dbReference>
<protein>
    <recommendedName>
        <fullName evidence="4">Androgen receptor</fullName>
    </recommendedName>
</protein>
<accession>A0ABQ9W144</accession>
<evidence type="ECO:0000256" key="1">
    <source>
        <dbReference type="SAM" id="MobiDB-lite"/>
    </source>
</evidence>
<reference evidence="2 3" key="1">
    <citation type="submission" date="2023-05" db="EMBL/GenBank/DDBJ databases">
        <title>B98-5 Cell Line De Novo Hybrid Assembly: An Optical Mapping Approach.</title>
        <authorList>
            <person name="Kananen K."/>
            <person name="Auerbach J.A."/>
            <person name="Kautto E."/>
            <person name="Blachly J.S."/>
        </authorList>
    </citation>
    <scope>NUCLEOTIDE SEQUENCE [LARGE SCALE GENOMIC DNA]</scope>
    <source>
        <strain evidence="2">B95-8</strain>
        <tissue evidence="2">Cell line</tissue>
    </source>
</reference>
<proteinExistence type="predicted"/>
<comment type="caution">
    <text evidence="2">The sequence shown here is derived from an EMBL/GenBank/DDBJ whole genome shotgun (WGS) entry which is preliminary data.</text>
</comment>
<dbReference type="Proteomes" id="UP001266305">
    <property type="component" value="Unassembled WGS sequence"/>
</dbReference>
<feature type="compositionally biased region" description="Polar residues" evidence="1">
    <location>
        <begin position="45"/>
        <end position="55"/>
    </location>
</feature>
<sequence>CWASQGHKESLAPAPGPPEFLSSQNQPFQGHQEMAELDIMGPTLHSAQSLSSPTEQCPAVPSSYGDHNQVQ</sequence>
<feature type="compositionally biased region" description="Basic and acidic residues" evidence="1">
    <location>
        <begin position="1"/>
        <end position="10"/>
    </location>
</feature>
<evidence type="ECO:0000313" key="3">
    <source>
        <dbReference type="Proteomes" id="UP001266305"/>
    </source>
</evidence>
<keyword evidence="3" id="KW-1185">Reference proteome</keyword>